<dbReference type="RefSeq" id="WP_059750492.1">
    <property type="nucleotide sequence ID" value="NZ_CP013415.1"/>
</dbReference>
<dbReference type="AlphaFoldDB" id="A0A118HVK9"/>
<sequence>MSQALVTILVDALCALTVRDAAASQELVHNAVQELPTHAGLRFLYGSLLMDAGNNEQAIENLRHAYALDPANPLIGIQLGLSYFDAGKIQEALQIWQAADQESASTDVRAYLSGLVALAKGDIQDAKLQIESGLSIGSANQALAVNMRTLCAKIDHMLQADGPDDADTGHILLGQYSRNGGEM</sequence>
<dbReference type="Pfam" id="PF14559">
    <property type="entry name" value="TPR_19"/>
    <property type="match status" value="1"/>
</dbReference>
<dbReference type="Proteomes" id="UP000064029">
    <property type="component" value="Unassembled WGS sequence"/>
</dbReference>
<dbReference type="InterPro" id="IPR019734">
    <property type="entry name" value="TPR_rpt"/>
</dbReference>
<reference evidence="2 3" key="1">
    <citation type="submission" date="2015-11" db="EMBL/GenBank/DDBJ databases">
        <title>Expanding the genomic diversity of Burkholderia species for the development of highly accurate diagnostics.</title>
        <authorList>
            <person name="Sahl J."/>
            <person name="Keim P."/>
            <person name="Wagner D."/>
        </authorList>
    </citation>
    <scope>NUCLEOTIDE SEQUENCE [LARGE SCALE GENOMIC DNA]</scope>
    <source>
        <strain evidence="2 3">MSMB2036</strain>
    </source>
</reference>
<dbReference type="EMBL" id="LOXM01000073">
    <property type="protein sequence ID" value="KVG71131.1"/>
    <property type="molecule type" value="Genomic_DNA"/>
</dbReference>
<dbReference type="PROSITE" id="PS50005">
    <property type="entry name" value="TPR"/>
    <property type="match status" value="1"/>
</dbReference>
<gene>
    <name evidence="2" type="ORF">WJ33_21305</name>
</gene>
<evidence type="ECO:0000313" key="2">
    <source>
        <dbReference type="EMBL" id="KVG71131.1"/>
    </source>
</evidence>
<dbReference type="SUPFAM" id="SSF48452">
    <property type="entry name" value="TPR-like"/>
    <property type="match status" value="1"/>
</dbReference>
<dbReference type="InterPro" id="IPR011990">
    <property type="entry name" value="TPR-like_helical_dom_sf"/>
</dbReference>
<feature type="repeat" description="TPR" evidence="1">
    <location>
        <begin position="39"/>
        <end position="72"/>
    </location>
</feature>
<dbReference type="OrthoDB" id="9814042at2"/>
<evidence type="ECO:0000256" key="1">
    <source>
        <dbReference type="PROSITE-ProRule" id="PRU00339"/>
    </source>
</evidence>
<keyword evidence="1" id="KW-0802">TPR repeat</keyword>
<organism evidence="2 3">
    <name type="scientific">Burkholderia ubonensis</name>
    <dbReference type="NCBI Taxonomy" id="101571"/>
    <lineage>
        <taxon>Bacteria</taxon>
        <taxon>Pseudomonadati</taxon>
        <taxon>Pseudomonadota</taxon>
        <taxon>Betaproteobacteria</taxon>
        <taxon>Burkholderiales</taxon>
        <taxon>Burkholderiaceae</taxon>
        <taxon>Burkholderia</taxon>
        <taxon>Burkholderia cepacia complex</taxon>
    </lineage>
</organism>
<accession>A0A118HVK9</accession>
<dbReference type="Gene3D" id="1.25.40.10">
    <property type="entry name" value="Tetratricopeptide repeat domain"/>
    <property type="match status" value="1"/>
</dbReference>
<evidence type="ECO:0000313" key="3">
    <source>
        <dbReference type="Proteomes" id="UP000064029"/>
    </source>
</evidence>
<protein>
    <submittedName>
        <fullName evidence="2">Uncharacterized protein</fullName>
    </submittedName>
</protein>
<proteinExistence type="predicted"/>
<name>A0A118HVK9_9BURK</name>
<comment type="caution">
    <text evidence="2">The sequence shown here is derived from an EMBL/GenBank/DDBJ whole genome shotgun (WGS) entry which is preliminary data.</text>
</comment>